<dbReference type="InterPro" id="IPR036097">
    <property type="entry name" value="HisK_dim/P_sf"/>
</dbReference>
<comment type="similarity">
    <text evidence="2">In the N-terminal section; belongs to the phytochrome family.</text>
</comment>
<dbReference type="SMART" id="SM00388">
    <property type="entry name" value="HisKA"/>
    <property type="match status" value="1"/>
</dbReference>
<dbReference type="Gene3D" id="3.40.50.2300">
    <property type="match status" value="1"/>
</dbReference>
<dbReference type="SUPFAM" id="SSF47384">
    <property type="entry name" value="Homodimeric domain of signal transducing histidine kinase"/>
    <property type="match status" value="1"/>
</dbReference>
<dbReference type="GO" id="GO:0005524">
    <property type="term" value="F:ATP binding"/>
    <property type="evidence" value="ECO:0007669"/>
    <property type="project" value="UniProtKB-KW"/>
</dbReference>
<keyword evidence="9" id="KW-0902">Two-component regulatory system</keyword>
<dbReference type="InterPro" id="IPR001789">
    <property type="entry name" value="Sig_transdc_resp-reg_receiver"/>
</dbReference>
<feature type="transmembrane region" description="Helical" evidence="12">
    <location>
        <begin position="222"/>
        <end position="241"/>
    </location>
</feature>
<keyword evidence="8" id="KW-0067">ATP-binding</keyword>
<dbReference type="Pfam" id="PF06580">
    <property type="entry name" value="His_kinase"/>
    <property type="match status" value="1"/>
</dbReference>
<evidence type="ECO:0000256" key="12">
    <source>
        <dbReference type="SAM" id="Phobius"/>
    </source>
</evidence>
<feature type="transmembrane region" description="Helical" evidence="12">
    <location>
        <begin position="284"/>
        <end position="301"/>
    </location>
</feature>
<keyword evidence="16" id="KW-1185">Reference proteome</keyword>
<dbReference type="Proteomes" id="UP000621560">
    <property type="component" value="Unassembled WGS sequence"/>
</dbReference>
<feature type="domain" description="Histidine kinase" evidence="13">
    <location>
        <begin position="458"/>
        <end position="676"/>
    </location>
</feature>
<evidence type="ECO:0000256" key="2">
    <source>
        <dbReference type="ARBA" id="ARBA00006402"/>
    </source>
</evidence>
<feature type="domain" description="Response regulatory" evidence="14">
    <location>
        <begin position="717"/>
        <end position="834"/>
    </location>
</feature>
<evidence type="ECO:0000256" key="5">
    <source>
        <dbReference type="ARBA" id="ARBA00022679"/>
    </source>
</evidence>
<dbReference type="SUPFAM" id="SSF52172">
    <property type="entry name" value="CheY-like"/>
    <property type="match status" value="1"/>
</dbReference>
<dbReference type="EMBL" id="JACXIZ010000022">
    <property type="protein sequence ID" value="MBD2846377.1"/>
    <property type="molecule type" value="Genomic_DNA"/>
</dbReference>
<dbReference type="Gene3D" id="3.30.565.10">
    <property type="entry name" value="Histidine kinase-like ATPase, C-terminal domain"/>
    <property type="match status" value="2"/>
</dbReference>
<evidence type="ECO:0000256" key="8">
    <source>
        <dbReference type="ARBA" id="ARBA00022840"/>
    </source>
</evidence>
<dbReference type="Pfam" id="PF07695">
    <property type="entry name" value="7TMR-DISM_7TM"/>
    <property type="match status" value="1"/>
</dbReference>
<dbReference type="InterPro" id="IPR005467">
    <property type="entry name" value="His_kinase_dom"/>
</dbReference>
<feature type="transmembrane region" description="Helical" evidence="12">
    <location>
        <begin position="313"/>
        <end position="333"/>
    </location>
</feature>
<feature type="transmembrane region" description="Helical" evidence="12">
    <location>
        <begin position="371"/>
        <end position="395"/>
    </location>
</feature>
<dbReference type="CDD" id="cd00082">
    <property type="entry name" value="HisKA"/>
    <property type="match status" value="1"/>
</dbReference>
<dbReference type="PANTHER" id="PTHR43047">
    <property type="entry name" value="TWO-COMPONENT HISTIDINE PROTEIN KINASE"/>
    <property type="match status" value="1"/>
</dbReference>
<dbReference type="PANTHER" id="PTHR43047:SF72">
    <property type="entry name" value="OSMOSENSING HISTIDINE PROTEIN KINASE SLN1"/>
    <property type="match status" value="1"/>
</dbReference>
<dbReference type="InterPro" id="IPR004358">
    <property type="entry name" value="Sig_transdc_His_kin-like_C"/>
</dbReference>
<keyword evidence="12" id="KW-1133">Transmembrane helix</keyword>
<dbReference type="SMART" id="SM00387">
    <property type="entry name" value="HATPase_c"/>
    <property type="match status" value="2"/>
</dbReference>
<dbReference type="PROSITE" id="PS50109">
    <property type="entry name" value="HIS_KIN"/>
    <property type="match status" value="2"/>
</dbReference>
<dbReference type="Gene3D" id="2.60.120.260">
    <property type="entry name" value="Galactose-binding domain-like"/>
    <property type="match status" value="1"/>
</dbReference>
<dbReference type="SUPFAM" id="SSF55874">
    <property type="entry name" value="ATPase domain of HSP90 chaperone/DNA topoisomerase II/histidine kinase"/>
    <property type="match status" value="2"/>
</dbReference>
<dbReference type="PRINTS" id="PR00344">
    <property type="entry name" value="BCTRLSENSOR"/>
</dbReference>
<protein>
    <recommendedName>
        <fullName evidence="10">Circadian input-output histidine kinase CikA</fullName>
        <ecNumber evidence="3">2.7.13.3</ecNumber>
    </recommendedName>
</protein>
<proteinExistence type="inferred from homology"/>
<dbReference type="InterPro" id="IPR008979">
    <property type="entry name" value="Galactose-bd-like_sf"/>
</dbReference>
<gene>
    <name evidence="15" type="ORF">IDH44_14330</name>
</gene>
<evidence type="ECO:0000256" key="7">
    <source>
        <dbReference type="ARBA" id="ARBA00022777"/>
    </source>
</evidence>
<evidence type="ECO:0000259" key="14">
    <source>
        <dbReference type="PROSITE" id="PS50110"/>
    </source>
</evidence>
<dbReference type="InterPro" id="IPR011623">
    <property type="entry name" value="7TMR_DISM_rcpt_extracell_dom1"/>
</dbReference>
<evidence type="ECO:0000256" key="6">
    <source>
        <dbReference type="ARBA" id="ARBA00022741"/>
    </source>
</evidence>
<keyword evidence="6" id="KW-0547">Nucleotide-binding</keyword>
<dbReference type="InterPro" id="IPR003594">
    <property type="entry name" value="HATPase_dom"/>
</dbReference>
<feature type="modified residue" description="4-aspartylphosphate" evidence="11">
    <location>
        <position position="767"/>
    </location>
</feature>
<dbReference type="InterPro" id="IPR011006">
    <property type="entry name" value="CheY-like_superfamily"/>
</dbReference>
<keyword evidence="7" id="KW-0418">Kinase</keyword>
<dbReference type="GO" id="GO:0009927">
    <property type="term" value="F:histidine phosphotransfer kinase activity"/>
    <property type="evidence" value="ECO:0007669"/>
    <property type="project" value="TreeGrafter"/>
</dbReference>
<dbReference type="InterPro" id="IPR010559">
    <property type="entry name" value="Sig_transdc_His_kin_internal"/>
</dbReference>
<evidence type="ECO:0000259" key="13">
    <source>
        <dbReference type="PROSITE" id="PS50109"/>
    </source>
</evidence>
<evidence type="ECO:0000256" key="4">
    <source>
        <dbReference type="ARBA" id="ARBA00022553"/>
    </source>
</evidence>
<keyword evidence="12" id="KW-0472">Membrane</keyword>
<evidence type="ECO:0000313" key="15">
    <source>
        <dbReference type="EMBL" id="MBD2846377.1"/>
    </source>
</evidence>
<reference evidence="15" key="1">
    <citation type="submission" date="2020-09" db="EMBL/GenBank/DDBJ databases">
        <title>A novel bacterium of genus Paenibacillus, isolated from South China Sea.</title>
        <authorList>
            <person name="Huang H."/>
            <person name="Mo K."/>
            <person name="Hu Y."/>
        </authorList>
    </citation>
    <scope>NUCLEOTIDE SEQUENCE</scope>
    <source>
        <strain evidence="15">IB182496</strain>
    </source>
</reference>
<dbReference type="SMART" id="SM00448">
    <property type="entry name" value="REC"/>
    <property type="match status" value="1"/>
</dbReference>
<dbReference type="PROSITE" id="PS51257">
    <property type="entry name" value="PROKAR_LIPOPROTEIN"/>
    <property type="match status" value="1"/>
</dbReference>
<feature type="domain" description="Histidine kinase" evidence="13">
    <location>
        <begin position="821"/>
        <end position="1047"/>
    </location>
</feature>
<comment type="caution">
    <text evidence="15">The sequence shown here is derived from an EMBL/GenBank/DDBJ whole genome shotgun (WGS) entry which is preliminary data.</text>
</comment>
<keyword evidence="4 11" id="KW-0597">Phosphoprotein</keyword>
<accession>A0A927GT57</accession>
<dbReference type="SUPFAM" id="SSF49785">
    <property type="entry name" value="Galactose-binding domain-like"/>
    <property type="match status" value="1"/>
</dbReference>
<evidence type="ECO:0000256" key="3">
    <source>
        <dbReference type="ARBA" id="ARBA00012438"/>
    </source>
</evidence>
<evidence type="ECO:0000256" key="11">
    <source>
        <dbReference type="PROSITE-ProRule" id="PRU00169"/>
    </source>
</evidence>
<dbReference type="GO" id="GO:0000155">
    <property type="term" value="F:phosphorelay sensor kinase activity"/>
    <property type="evidence" value="ECO:0007669"/>
    <property type="project" value="InterPro"/>
</dbReference>
<evidence type="ECO:0000256" key="9">
    <source>
        <dbReference type="ARBA" id="ARBA00023012"/>
    </source>
</evidence>
<dbReference type="CDD" id="cd16922">
    <property type="entry name" value="HATPase_EvgS-ArcB-TorS-like"/>
    <property type="match status" value="1"/>
</dbReference>
<dbReference type="InterPro" id="IPR003661">
    <property type="entry name" value="HisK_dim/P_dom"/>
</dbReference>
<keyword evidence="5" id="KW-0808">Transferase</keyword>
<dbReference type="EC" id="2.7.13.3" evidence="3"/>
<dbReference type="Pfam" id="PF02518">
    <property type="entry name" value="HATPase_c"/>
    <property type="match status" value="2"/>
</dbReference>
<name>A0A927GT57_9BACL</name>
<dbReference type="InterPro" id="IPR036890">
    <property type="entry name" value="HATPase_C_sf"/>
</dbReference>
<dbReference type="Pfam" id="PF00512">
    <property type="entry name" value="HisKA"/>
    <property type="match status" value="1"/>
</dbReference>
<keyword evidence="12" id="KW-0812">Transmembrane</keyword>
<dbReference type="PROSITE" id="PS50110">
    <property type="entry name" value="RESPONSE_REGULATORY"/>
    <property type="match status" value="1"/>
</dbReference>
<dbReference type="Pfam" id="PF00072">
    <property type="entry name" value="Response_reg"/>
    <property type="match status" value="1"/>
</dbReference>
<dbReference type="GO" id="GO:0005886">
    <property type="term" value="C:plasma membrane"/>
    <property type="evidence" value="ECO:0007669"/>
    <property type="project" value="TreeGrafter"/>
</dbReference>
<organism evidence="15 16">
    <name type="scientific">Paenibacillus sabuli</name>
    <dbReference type="NCBI Taxonomy" id="2772509"/>
    <lineage>
        <taxon>Bacteria</taxon>
        <taxon>Bacillati</taxon>
        <taxon>Bacillota</taxon>
        <taxon>Bacilli</taxon>
        <taxon>Bacillales</taxon>
        <taxon>Paenibacillaceae</taxon>
        <taxon>Paenibacillus</taxon>
    </lineage>
</organism>
<dbReference type="Gene3D" id="1.10.287.130">
    <property type="match status" value="1"/>
</dbReference>
<feature type="transmembrane region" description="Helical" evidence="12">
    <location>
        <begin position="407"/>
        <end position="428"/>
    </location>
</feature>
<evidence type="ECO:0000256" key="10">
    <source>
        <dbReference type="ARBA" id="ARBA00074306"/>
    </source>
</evidence>
<dbReference type="RefSeq" id="WP_190918738.1">
    <property type="nucleotide sequence ID" value="NZ_JACXIZ010000022.1"/>
</dbReference>
<evidence type="ECO:0000313" key="16">
    <source>
        <dbReference type="Proteomes" id="UP000621560"/>
    </source>
</evidence>
<comment type="catalytic activity">
    <reaction evidence="1">
        <text>ATP + protein L-histidine = ADP + protein N-phospho-L-histidine.</text>
        <dbReference type="EC" id="2.7.13.3"/>
    </reaction>
</comment>
<evidence type="ECO:0000256" key="1">
    <source>
        <dbReference type="ARBA" id="ARBA00000085"/>
    </source>
</evidence>
<dbReference type="FunFam" id="3.30.565.10:FF:000010">
    <property type="entry name" value="Sensor histidine kinase RcsC"/>
    <property type="match status" value="1"/>
</dbReference>
<dbReference type="AlphaFoldDB" id="A0A927GT57"/>
<sequence>MNLTRATGAGLSRQSFMAAVLLACVLAAGLYLYQAQGAAARPAGQPAAVAGELDLSQWDFASSGTVQLQGEWEFYWERLDDGSGLQRGEGGQWVDIPHVWTDAKRDGANLPGAGYATYRLRIQLPPGMERLALHIPTLSTSCRVFVDQQEVARCGVVSDERSSATAAYRPQLVQFEPQGETMELVVQIANYMYDRGGMWYALDLGLPDAIQRQRENALATDLVLLGIFFFMGLYHVCLYMLRPFTRVTLFFATGCLIGALRLSVMDEVVLLNWFPSMPLRGIVMLEYLTYYGGVAAITHYLHELYPDEVRRRVTRMVSMASAAFMLTVLFTPVSFFTSLVGYSHLALLPLLVYLVYGVYRAMCRRRNGASLQFWGIFFFFLTILHDMMFNMYYIFDWFYKLRTIQVFQGQIMVFGLFVLVFVQAIVLARRFSNSFKEVEQMSEKLIALNRMKDEFLFNTSHELKTPLHGMINLSEALRDGAAGRLNTEQRDHLSSIISVSRRLSNLINDILDFYKLKHGEIRLERRSVSLQAVLRANHAVFSHFIADRPIRLVMRVPDDLPKVLVDENRLLQIFYNLVGNAIKFTERGEVAVSAMQREGEIVVSVSDTGIGIPADKQEQIFQSFEHIGASVAKEYGGTGLGLSITKRLVELSGGTLTVSSAPGQGSTFQFTLPVSEQAASEPASVAAEPALLTYIETPRPGIVQPQEASAAQAEAYTILAVDDDPTNLQVIVQIFAQEPYHVLLASSGTEALEMIESRTDIDLVLLDVMMPGPSGYEVCRMVRERFTLFELPVLLVTVKNEPEDLLQGFDAGANDFVVKPFYSHELRGRVRTLLELKRSVEETLRSEMAFLQAQIKPHFLFNALNTIVSICPREPRLAAELLTELGDFLRGSFDFENKARQVTLEKELQLTESYLMIEQARFGERLRVEVEVEDGLACMLPPLTIQPLVENAVRHGIMSREQGGTVRLQARSAEEGGIRVCVEDDGVGIRADKLKALSELEGDGGRTPAVGVGLRNVSTRLRRMYGHGLNIHSKPGQGTRISFLIPE</sequence>